<sequence length="17" mass="1799">MSALLNRFPIGTHSVGV</sequence>
<reference evidence="1 2" key="1">
    <citation type="journal article" date="2017" name="G3 (Bethesda)">
        <title>The Physical Genome Mapping of Anopheles albimanus Corrected Scaffold Misassemblies and Identified Interarm Rearrangements in Genus Anopheles.</title>
        <authorList>
            <person name="Artemov G.N."/>
            <person name="Peery A.N."/>
            <person name="Jiang X."/>
            <person name="Tu Z."/>
            <person name="Stegniy V.N."/>
            <person name="Sharakhova M.V."/>
            <person name="Sharakhov I.V."/>
        </authorList>
    </citation>
    <scope>NUCLEOTIDE SEQUENCE [LARGE SCALE GENOMIC DNA]</scope>
    <source>
        <strain evidence="1 2">ALBI9_A</strain>
    </source>
</reference>
<reference evidence="1" key="2">
    <citation type="submission" date="2022-08" db="UniProtKB">
        <authorList>
            <consortium name="EnsemblMetazoa"/>
        </authorList>
    </citation>
    <scope>IDENTIFICATION</scope>
    <source>
        <strain evidence="1">STECLA/ALBI9_A</strain>
    </source>
</reference>
<keyword evidence="2" id="KW-1185">Reference proteome</keyword>
<protein>
    <submittedName>
        <fullName evidence="1">Uncharacterized protein</fullName>
    </submittedName>
</protein>
<proteinExistence type="predicted"/>
<dbReference type="AlphaFoldDB" id="A0A182FXG1"/>
<evidence type="ECO:0000313" key="2">
    <source>
        <dbReference type="Proteomes" id="UP000069272"/>
    </source>
</evidence>
<organism evidence="1 2">
    <name type="scientific">Anopheles albimanus</name>
    <name type="common">New world malaria mosquito</name>
    <dbReference type="NCBI Taxonomy" id="7167"/>
    <lineage>
        <taxon>Eukaryota</taxon>
        <taxon>Metazoa</taxon>
        <taxon>Ecdysozoa</taxon>
        <taxon>Arthropoda</taxon>
        <taxon>Hexapoda</taxon>
        <taxon>Insecta</taxon>
        <taxon>Pterygota</taxon>
        <taxon>Neoptera</taxon>
        <taxon>Endopterygota</taxon>
        <taxon>Diptera</taxon>
        <taxon>Nematocera</taxon>
        <taxon>Culicoidea</taxon>
        <taxon>Culicidae</taxon>
        <taxon>Anophelinae</taxon>
        <taxon>Anopheles</taxon>
    </lineage>
</organism>
<dbReference type="VEuPathDB" id="VectorBase:AALB014332"/>
<name>A0A182FXG1_ANOAL</name>
<dbReference type="EnsemblMetazoa" id="AALB014332-RA">
    <property type="protein sequence ID" value="AALB014332-PA"/>
    <property type="gene ID" value="AALB014332"/>
</dbReference>
<dbReference type="Proteomes" id="UP000069272">
    <property type="component" value="Chromosome 2R"/>
</dbReference>
<accession>A0A182FXG1</accession>
<evidence type="ECO:0000313" key="1">
    <source>
        <dbReference type="EnsemblMetazoa" id="AALB014332-PA"/>
    </source>
</evidence>